<reference evidence="2" key="1">
    <citation type="submission" date="2024-06" db="EMBL/GenBank/DDBJ databases">
        <title>Multi-omics analyses provide insights into the biosynthesis of the anticancer antibiotic pleurotin in Hohenbuehelia grisea.</title>
        <authorList>
            <person name="Weaver J.A."/>
            <person name="Alberti F."/>
        </authorList>
    </citation>
    <scope>NUCLEOTIDE SEQUENCE [LARGE SCALE GENOMIC DNA]</scope>
    <source>
        <strain evidence="2">T-177</strain>
    </source>
</reference>
<gene>
    <name evidence="1" type="ORF">HGRIS_013445</name>
</gene>
<dbReference type="EMBL" id="JASNQZ010000015">
    <property type="protein sequence ID" value="KAL0947326.1"/>
    <property type="molecule type" value="Genomic_DNA"/>
</dbReference>
<accession>A0ABR3IVG6</accession>
<keyword evidence="2" id="KW-1185">Reference proteome</keyword>
<protein>
    <submittedName>
        <fullName evidence="1">Uncharacterized protein</fullName>
    </submittedName>
</protein>
<evidence type="ECO:0000313" key="2">
    <source>
        <dbReference type="Proteomes" id="UP001556367"/>
    </source>
</evidence>
<sequence>MRPSVARLVRIIPRSSVQASEITIVRRPEPQTLELEKPTLIDVFMKRQEEAGSNWPMNLRIEPVVKKQALHRVKADARTQLKELLRER</sequence>
<proteinExistence type="predicted"/>
<evidence type="ECO:0000313" key="1">
    <source>
        <dbReference type="EMBL" id="KAL0947326.1"/>
    </source>
</evidence>
<comment type="caution">
    <text evidence="1">The sequence shown here is derived from an EMBL/GenBank/DDBJ whole genome shotgun (WGS) entry which is preliminary data.</text>
</comment>
<name>A0ABR3IVG6_9AGAR</name>
<dbReference type="Proteomes" id="UP001556367">
    <property type="component" value="Unassembled WGS sequence"/>
</dbReference>
<organism evidence="1 2">
    <name type="scientific">Hohenbuehelia grisea</name>
    <dbReference type="NCBI Taxonomy" id="104357"/>
    <lineage>
        <taxon>Eukaryota</taxon>
        <taxon>Fungi</taxon>
        <taxon>Dikarya</taxon>
        <taxon>Basidiomycota</taxon>
        <taxon>Agaricomycotina</taxon>
        <taxon>Agaricomycetes</taxon>
        <taxon>Agaricomycetidae</taxon>
        <taxon>Agaricales</taxon>
        <taxon>Pleurotineae</taxon>
        <taxon>Pleurotaceae</taxon>
        <taxon>Hohenbuehelia</taxon>
    </lineage>
</organism>